<dbReference type="Pfam" id="PF01189">
    <property type="entry name" value="Methyltr_RsmB-F"/>
    <property type="match status" value="1"/>
</dbReference>
<name>A0A556QQ85_9BACT</name>
<dbReference type="InterPro" id="IPR029063">
    <property type="entry name" value="SAM-dependent_MTases_sf"/>
</dbReference>
<dbReference type="PRINTS" id="PR02008">
    <property type="entry name" value="RCMTFAMILY"/>
</dbReference>
<dbReference type="Gene3D" id="3.40.50.150">
    <property type="entry name" value="Vaccinia Virus protein VP39"/>
    <property type="match status" value="1"/>
</dbReference>
<dbReference type="PANTHER" id="PTHR22807:SF61">
    <property type="entry name" value="NOL1_NOP2_SUN FAMILY PROTEIN _ ANTITERMINATION NUSB DOMAIN-CONTAINING PROTEIN"/>
    <property type="match status" value="1"/>
</dbReference>
<dbReference type="InterPro" id="IPR001678">
    <property type="entry name" value="MeTrfase_RsmB-F_NOP2_dom"/>
</dbReference>
<evidence type="ECO:0000256" key="5">
    <source>
        <dbReference type="PROSITE-ProRule" id="PRU01023"/>
    </source>
</evidence>
<dbReference type="RefSeq" id="WP_144229113.1">
    <property type="nucleotide sequence ID" value="NZ_CBCRVV010000002.1"/>
</dbReference>
<feature type="binding site" evidence="5">
    <location>
        <position position="292"/>
    </location>
    <ligand>
        <name>S-adenosyl-L-methionine</name>
        <dbReference type="ChEBI" id="CHEBI:59789"/>
    </ligand>
</feature>
<feature type="domain" description="SAM-dependent MTase RsmB/NOP-type" evidence="6">
    <location>
        <begin position="140"/>
        <end position="393"/>
    </location>
</feature>
<comment type="similarity">
    <text evidence="5">Belongs to the class I-like SAM-binding methyltransferase superfamily. RsmB/NOP family.</text>
</comment>
<evidence type="ECO:0000256" key="2">
    <source>
        <dbReference type="ARBA" id="ARBA00022679"/>
    </source>
</evidence>
<dbReference type="OrthoDB" id="9810297at2"/>
<evidence type="ECO:0000256" key="1">
    <source>
        <dbReference type="ARBA" id="ARBA00022603"/>
    </source>
</evidence>
<dbReference type="GO" id="GO:0003723">
    <property type="term" value="F:RNA binding"/>
    <property type="evidence" value="ECO:0007669"/>
    <property type="project" value="UniProtKB-UniRule"/>
</dbReference>
<evidence type="ECO:0000259" key="6">
    <source>
        <dbReference type="PROSITE" id="PS51686"/>
    </source>
</evidence>
<keyword evidence="2 5" id="KW-0808">Transferase</keyword>
<dbReference type="PANTHER" id="PTHR22807">
    <property type="entry name" value="NOP2 YEAST -RELATED NOL1/NOP2/FMU SUN DOMAIN-CONTAINING"/>
    <property type="match status" value="1"/>
</dbReference>
<dbReference type="InterPro" id="IPR023267">
    <property type="entry name" value="RCMT"/>
</dbReference>
<dbReference type="GO" id="GO:0070475">
    <property type="term" value="P:rRNA base methylation"/>
    <property type="evidence" value="ECO:0007669"/>
    <property type="project" value="TreeGrafter"/>
</dbReference>
<organism evidence="7 8">
    <name type="scientific">Rariglobus hedericola</name>
    <dbReference type="NCBI Taxonomy" id="2597822"/>
    <lineage>
        <taxon>Bacteria</taxon>
        <taxon>Pseudomonadati</taxon>
        <taxon>Verrucomicrobiota</taxon>
        <taxon>Opitutia</taxon>
        <taxon>Opitutales</taxon>
        <taxon>Opitutaceae</taxon>
        <taxon>Rariglobus</taxon>
    </lineage>
</organism>
<sequence length="393" mass="42659">MDRPSPAASQGRSFLQLFSALRPHVATDRNLPSRLQQLLAREKRFGSRDRRLYRELLYTALRHLPWIDARLATDTPDDAIRATAWLAADTAATRAFRAHWTAGWPEVPATVAERARHLSADPAALLPAWFAEHCPAAFQSPAFDALHTRAPLWIRLQTDDATPVLAEFEARGWSVQPAPVLSTALEVLAEADLTTTDAYARGLIEIQDLGSQLLLARLSPAPAGHWLDACAGAGGKTLQLARLLGTSGKVDAHDIRASALDELGTRAARARIANIRILSAAPSGTYDGVLIDAPCSGTGTWRRAPHLKWCTTPQTITNSATVQRQLLERYAPLVSAGGQLVYATCSLSRQENEDVITAFLAAHPEFTAAAPASMLLPSDYNTDGYFVAPLRRV</sequence>
<dbReference type="SUPFAM" id="SSF53335">
    <property type="entry name" value="S-adenosyl-L-methionine-dependent methyltransferases"/>
    <property type="match status" value="1"/>
</dbReference>
<dbReference type="EMBL" id="VMBG01000001">
    <property type="protein sequence ID" value="TSJ78772.1"/>
    <property type="molecule type" value="Genomic_DNA"/>
</dbReference>
<dbReference type="AlphaFoldDB" id="A0A556QQ85"/>
<feature type="active site" description="Nucleophile" evidence="5">
    <location>
        <position position="345"/>
    </location>
</feature>
<protein>
    <submittedName>
        <fullName evidence="7">RsmB/NOP family class I SAM-dependent RNA methyltransferase</fullName>
    </submittedName>
</protein>
<dbReference type="GO" id="GO:0005829">
    <property type="term" value="C:cytosol"/>
    <property type="evidence" value="ECO:0007669"/>
    <property type="project" value="TreeGrafter"/>
</dbReference>
<feature type="binding site" evidence="5">
    <location>
        <position position="254"/>
    </location>
    <ligand>
        <name>S-adenosyl-L-methionine</name>
        <dbReference type="ChEBI" id="CHEBI:59789"/>
    </ligand>
</feature>
<keyword evidence="3 5" id="KW-0949">S-adenosyl-L-methionine</keyword>
<comment type="caution">
    <text evidence="5">Lacks conserved residue(s) required for the propagation of feature annotation.</text>
</comment>
<accession>A0A556QQ85</accession>
<comment type="caution">
    <text evidence="7">The sequence shown here is derived from an EMBL/GenBank/DDBJ whole genome shotgun (WGS) entry which is preliminary data.</text>
</comment>
<reference evidence="7 8" key="1">
    <citation type="submission" date="2019-07" db="EMBL/GenBank/DDBJ databases">
        <title>Description of 53C-WASEF.</title>
        <authorList>
            <person name="Pitt A."/>
            <person name="Hahn M.W."/>
        </authorList>
    </citation>
    <scope>NUCLEOTIDE SEQUENCE [LARGE SCALE GENOMIC DNA]</scope>
    <source>
        <strain evidence="7 8">53C-WASEF</strain>
    </source>
</reference>
<dbReference type="CDD" id="cd02440">
    <property type="entry name" value="AdoMet_MTases"/>
    <property type="match status" value="1"/>
</dbReference>
<gene>
    <name evidence="7" type="ORF">FPL22_05545</name>
</gene>
<keyword evidence="4 5" id="KW-0694">RNA-binding</keyword>
<keyword evidence="8" id="KW-1185">Reference proteome</keyword>
<evidence type="ECO:0000313" key="7">
    <source>
        <dbReference type="EMBL" id="TSJ78772.1"/>
    </source>
</evidence>
<keyword evidence="1 5" id="KW-0489">Methyltransferase</keyword>
<evidence type="ECO:0000313" key="8">
    <source>
        <dbReference type="Proteomes" id="UP000315648"/>
    </source>
</evidence>
<evidence type="ECO:0000256" key="4">
    <source>
        <dbReference type="ARBA" id="ARBA00022884"/>
    </source>
</evidence>
<dbReference type="PROSITE" id="PS51686">
    <property type="entry name" value="SAM_MT_RSMB_NOP"/>
    <property type="match status" value="1"/>
</dbReference>
<dbReference type="Proteomes" id="UP000315648">
    <property type="component" value="Unassembled WGS sequence"/>
</dbReference>
<dbReference type="InterPro" id="IPR049560">
    <property type="entry name" value="MeTrfase_RsmB-F_NOP2_cat"/>
</dbReference>
<dbReference type="GO" id="GO:0009383">
    <property type="term" value="F:rRNA (cytosine-C5-)-methyltransferase activity"/>
    <property type="evidence" value="ECO:0007669"/>
    <property type="project" value="TreeGrafter"/>
</dbReference>
<evidence type="ECO:0000256" key="3">
    <source>
        <dbReference type="ARBA" id="ARBA00022691"/>
    </source>
</evidence>
<proteinExistence type="inferred from homology"/>